<gene>
    <name evidence="2" type="ORF">PCOR1329_LOCUS65115</name>
</gene>
<reference evidence="2" key="1">
    <citation type="submission" date="2023-10" db="EMBL/GenBank/DDBJ databases">
        <authorList>
            <person name="Chen Y."/>
            <person name="Shah S."/>
            <person name="Dougan E. K."/>
            <person name="Thang M."/>
            <person name="Chan C."/>
        </authorList>
    </citation>
    <scope>NUCLEOTIDE SEQUENCE [LARGE SCALE GENOMIC DNA]</scope>
</reference>
<sequence length="137" mass="14921">MVTGQFDASFEKHKCFSASAVAEGSAENIANHISQSSRKLSRIERELGDMRSALAKQQQQTDDLRHTVDDLQKELAAAVAGYDGEPDSSLLCINVSAPIAKQKLVDAFVPWLRDVCTQGEHEDKFLSSGTDDGPARN</sequence>
<name>A0ABN9W8Z1_9DINO</name>
<evidence type="ECO:0000256" key="1">
    <source>
        <dbReference type="SAM" id="Coils"/>
    </source>
</evidence>
<keyword evidence="1" id="KW-0175">Coiled coil</keyword>
<comment type="caution">
    <text evidence="2">The sequence shown here is derived from an EMBL/GenBank/DDBJ whole genome shotgun (WGS) entry which is preliminary data.</text>
</comment>
<accession>A0ABN9W8Z1</accession>
<proteinExistence type="predicted"/>
<organism evidence="2 3">
    <name type="scientific">Prorocentrum cordatum</name>
    <dbReference type="NCBI Taxonomy" id="2364126"/>
    <lineage>
        <taxon>Eukaryota</taxon>
        <taxon>Sar</taxon>
        <taxon>Alveolata</taxon>
        <taxon>Dinophyceae</taxon>
        <taxon>Prorocentrales</taxon>
        <taxon>Prorocentraceae</taxon>
        <taxon>Prorocentrum</taxon>
    </lineage>
</organism>
<feature type="coiled-coil region" evidence="1">
    <location>
        <begin position="26"/>
        <end position="74"/>
    </location>
</feature>
<evidence type="ECO:0000313" key="2">
    <source>
        <dbReference type="EMBL" id="CAK0882669.1"/>
    </source>
</evidence>
<protein>
    <submittedName>
        <fullName evidence="2">Uncharacterized protein</fullName>
    </submittedName>
</protein>
<dbReference type="Proteomes" id="UP001189429">
    <property type="component" value="Unassembled WGS sequence"/>
</dbReference>
<evidence type="ECO:0000313" key="3">
    <source>
        <dbReference type="Proteomes" id="UP001189429"/>
    </source>
</evidence>
<keyword evidence="3" id="KW-1185">Reference proteome</keyword>
<dbReference type="EMBL" id="CAUYUJ010018323">
    <property type="protein sequence ID" value="CAK0882669.1"/>
    <property type="molecule type" value="Genomic_DNA"/>
</dbReference>